<accession>A0A0L6UCT9</accession>
<evidence type="ECO:0000313" key="2">
    <source>
        <dbReference type="Proteomes" id="UP000037035"/>
    </source>
</evidence>
<sequence>MSSAAATAETRTYHLAYISSTGIEEIGSLPGHPNFTGPEMAENYLIWEITKTSQTLGIKLSSLYQQPSAGQLDPAKSLVWSARMEILSLMNLSVHLVLEDIQKVFKVQKQIDEFVNLMLGSFRLLWRSLQYLTQPPMLSYIATSMAPGQILALREPSSSSSVTVFTWVALSQAVAEKLIASELLVRLGQCVG</sequence>
<keyword evidence="2" id="KW-1185">Reference proteome</keyword>
<evidence type="ECO:0000313" key="1">
    <source>
        <dbReference type="EMBL" id="KNZ46369.1"/>
    </source>
</evidence>
<reference evidence="1 2" key="1">
    <citation type="submission" date="2015-08" db="EMBL/GenBank/DDBJ databases">
        <title>Next Generation Sequencing and Analysis of the Genome of Puccinia sorghi L Schw, the Causal Agent of Maize Common Rust.</title>
        <authorList>
            <person name="Rochi L."/>
            <person name="Burguener G."/>
            <person name="Darino M."/>
            <person name="Turjanski A."/>
            <person name="Kreff E."/>
            <person name="Dieguez M.J."/>
            <person name="Sacco F."/>
        </authorList>
    </citation>
    <scope>NUCLEOTIDE SEQUENCE [LARGE SCALE GENOMIC DNA]</scope>
    <source>
        <strain evidence="1 2">RO10H11247</strain>
    </source>
</reference>
<gene>
    <name evidence="1" type="ORF">VP01_7323g1</name>
</gene>
<dbReference type="VEuPathDB" id="FungiDB:VP01_7323g1"/>
<comment type="caution">
    <text evidence="1">The sequence shown here is derived from an EMBL/GenBank/DDBJ whole genome shotgun (WGS) entry which is preliminary data.</text>
</comment>
<dbReference type="AlphaFoldDB" id="A0A0L6UCT9"/>
<protein>
    <submittedName>
        <fullName evidence="1">Uncharacterized protein</fullName>
    </submittedName>
</protein>
<dbReference type="EMBL" id="LAVV01012743">
    <property type="protein sequence ID" value="KNZ46369.1"/>
    <property type="molecule type" value="Genomic_DNA"/>
</dbReference>
<name>A0A0L6UCT9_9BASI</name>
<organism evidence="1 2">
    <name type="scientific">Puccinia sorghi</name>
    <dbReference type="NCBI Taxonomy" id="27349"/>
    <lineage>
        <taxon>Eukaryota</taxon>
        <taxon>Fungi</taxon>
        <taxon>Dikarya</taxon>
        <taxon>Basidiomycota</taxon>
        <taxon>Pucciniomycotina</taxon>
        <taxon>Pucciniomycetes</taxon>
        <taxon>Pucciniales</taxon>
        <taxon>Pucciniaceae</taxon>
        <taxon>Puccinia</taxon>
    </lineage>
</organism>
<proteinExistence type="predicted"/>
<dbReference type="Proteomes" id="UP000037035">
    <property type="component" value="Unassembled WGS sequence"/>
</dbReference>